<proteinExistence type="predicted"/>
<dbReference type="InterPro" id="IPR007061">
    <property type="entry name" value="MST-like"/>
</dbReference>
<evidence type="ECO:0000313" key="1">
    <source>
        <dbReference type="EMBL" id="RCW42760.1"/>
    </source>
</evidence>
<reference evidence="1 2" key="1">
    <citation type="submission" date="2018-07" db="EMBL/GenBank/DDBJ databases">
        <title>Genomic Encyclopedia of Type Strains, Phase III (KMG-III): the genomes of soil and plant-associated and newly described type strains.</title>
        <authorList>
            <person name="Whitman W."/>
        </authorList>
    </citation>
    <scope>NUCLEOTIDE SEQUENCE [LARGE SCALE GENOMIC DNA]</scope>
    <source>
        <strain evidence="1 2">CECT 8575</strain>
    </source>
</reference>
<sequence>MPLLVRPVTDERDALLAYLDKQRHALRVAVHGLTEEQATSTPAASSLSLATLIKHAMRTERRWVVVMIGRRELPELWPMRDPGADFRLGEGESTANLLEEYASVDAETESIVHEVADLGAPLPLPPDAPPVPGSDQWSARWVLFHLIEETARHAGHADIIRESLDGANAPSLMQAAEASLGETHPS</sequence>
<name>A0A368VMM9_9ACTN</name>
<accession>A0A368VMM9</accession>
<dbReference type="Gene3D" id="1.20.120.450">
    <property type="entry name" value="dinb family like domain"/>
    <property type="match status" value="1"/>
</dbReference>
<evidence type="ECO:0000313" key="2">
    <source>
        <dbReference type="Proteomes" id="UP000253495"/>
    </source>
</evidence>
<dbReference type="Pfam" id="PF04978">
    <property type="entry name" value="MST"/>
    <property type="match status" value="1"/>
</dbReference>
<comment type="caution">
    <text evidence="1">The sequence shown here is derived from an EMBL/GenBank/DDBJ whole genome shotgun (WGS) entry which is preliminary data.</text>
</comment>
<gene>
    <name evidence="1" type="ORF">DFQ14_10816</name>
</gene>
<protein>
    <submittedName>
        <fullName evidence="1">Uncharacterized protein DUF664</fullName>
    </submittedName>
</protein>
<dbReference type="SUPFAM" id="SSF109854">
    <property type="entry name" value="DinB/YfiT-like putative metalloenzymes"/>
    <property type="match status" value="1"/>
</dbReference>
<dbReference type="RefSeq" id="WP_114453578.1">
    <property type="nucleotide sequence ID" value="NZ_QPJC01000008.1"/>
</dbReference>
<dbReference type="AlphaFoldDB" id="A0A368VMM9"/>
<dbReference type="InterPro" id="IPR034660">
    <property type="entry name" value="DinB/YfiT-like"/>
</dbReference>
<dbReference type="OrthoDB" id="4548523at2"/>
<organism evidence="1 2">
    <name type="scientific">Halopolyspora algeriensis</name>
    <dbReference type="NCBI Taxonomy" id="1500506"/>
    <lineage>
        <taxon>Bacteria</taxon>
        <taxon>Bacillati</taxon>
        <taxon>Actinomycetota</taxon>
        <taxon>Actinomycetes</taxon>
        <taxon>Actinomycetes incertae sedis</taxon>
        <taxon>Halopolyspora</taxon>
    </lineage>
</organism>
<dbReference type="EMBL" id="QPJC01000008">
    <property type="protein sequence ID" value="RCW42760.1"/>
    <property type="molecule type" value="Genomic_DNA"/>
</dbReference>
<keyword evidence="2" id="KW-1185">Reference proteome</keyword>
<dbReference type="Proteomes" id="UP000253495">
    <property type="component" value="Unassembled WGS sequence"/>
</dbReference>